<dbReference type="Proteomes" id="UP000245202">
    <property type="component" value="Unassembled WGS sequence"/>
</dbReference>
<keyword evidence="2" id="KW-1185">Reference proteome</keyword>
<sequence length="150" mass="17066">MIIDQLDNAAIYTGLQVKLKAALNYLQSNPLNDWEPGRYDIDGSDMFLLLQQYETREAEDSFWEAHQNYIDVQYMLQGSENMGFAHANRLTVKKPYDPVKDFVVLEGEGDTVTVHEGSFAIFYPQDAHMPCLSCGKPEMVKKAVIKVRSV</sequence>
<dbReference type="EMBL" id="BDQX01000111">
    <property type="protein sequence ID" value="GBG07797.1"/>
    <property type="molecule type" value="Genomic_DNA"/>
</dbReference>
<dbReference type="AlphaFoldDB" id="A0A2R5EML1"/>
<dbReference type="GO" id="GO:0005829">
    <property type="term" value="C:cytosol"/>
    <property type="evidence" value="ECO:0007669"/>
    <property type="project" value="TreeGrafter"/>
</dbReference>
<reference evidence="1 2" key="1">
    <citation type="submission" date="2017-08" db="EMBL/GenBank/DDBJ databases">
        <title>Substantial Increase in Enzyme Production by Combined Drug-Resistance Mutations in Paenibacillus agaridevorans.</title>
        <authorList>
            <person name="Tanaka Y."/>
            <person name="Funane K."/>
            <person name="Hosaka T."/>
            <person name="Shiwa Y."/>
            <person name="Fujita N."/>
            <person name="Miyazaki T."/>
            <person name="Yoshikawa H."/>
            <person name="Murakami K."/>
            <person name="Kasahara K."/>
            <person name="Inaoka T."/>
            <person name="Hiraga Y."/>
            <person name="Ochi K."/>
        </authorList>
    </citation>
    <scope>NUCLEOTIDE SEQUENCE [LARGE SCALE GENOMIC DNA]</scope>
    <source>
        <strain evidence="1 2">T-3040</strain>
    </source>
</reference>
<organism evidence="1 2">
    <name type="scientific">Paenibacillus agaridevorans</name>
    <dbReference type="NCBI Taxonomy" id="171404"/>
    <lineage>
        <taxon>Bacteria</taxon>
        <taxon>Bacillati</taxon>
        <taxon>Bacillota</taxon>
        <taxon>Bacilli</taxon>
        <taxon>Bacillales</taxon>
        <taxon>Paenibacillaceae</taxon>
        <taxon>Paenibacillus</taxon>
    </lineage>
</organism>
<dbReference type="PANTHER" id="PTHR34986:SF1">
    <property type="entry name" value="PROTEIN YIAL"/>
    <property type="match status" value="1"/>
</dbReference>
<comment type="caution">
    <text evidence="1">The sequence shown here is derived from an EMBL/GenBank/DDBJ whole genome shotgun (WGS) entry which is preliminary data.</text>
</comment>
<proteinExistence type="predicted"/>
<evidence type="ECO:0000313" key="1">
    <source>
        <dbReference type="EMBL" id="GBG07797.1"/>
    </source>
</evidence>
<dbReference type="RefSeq" id="WP_181376572.1">
    <property type="nucleotide sequence ID" value="NZ_BDQX01000111.1"/>
</dbReference>
<dbReference type="PANTHER" id="PTHR34986">
    <property type="entry name" value="EVOLVED BETA-GALACTOSIDASE SUBUNIT BETA"/>
    <property type="match status" value="1"/>
</dbReference>
<evidence type="ECO:0008006" key="3">
    <source>
        <dbReference type="Google" id="ProtNLM"/>
    </source>
</evidence>
<dbReference type="SUPFAM" id="SSF51197">
    <property type="entry name" value="Clavaminate synthase-like"/>
    <property type="match status" value="1"/>
</dbReference>
<dbReference type="Gene3D" id="2.60.120.370">
    <property type="entry name" value="YhcH/YjgK/YiaL"/>
    <property type="match status" value="1"/>
</dbReference>
<evidence type="ECO:0000313" key="2">
    <source>
        <dbReference type="Proteomes" id="UP000245202"/>
    </source>
</evidence>
<dbReference type="InterPro" id="IPR004375">
    <property type="entry name" value="NanQ/TabA/YiaL"/>
</dbReference>
<accession>A0A2R5EML1</accession>
<name>A0A2R5EML1_9BACL</name>
<protein>
    <recommendedName>
        <fullName evidence="3">YhcH/YjgK/YiaL family protein</fullName>
    </recommendedName>
</protein>
<gene>
    <name evidence="1" type="ORF">PAT3040_02358</name>
</gene>
<dbReference type="InterPro" id="IPR037012">
    <property type="entry name" value="NanQ/TabA/YiaL_sf"/>
</dbReference>
<dbReference type="Pfam" id="PF04074">
    <property type="entry name" value="DUF386"/>
    <property type="match status" value="1"/>
</dbReference>
<dbReference type="NCBIfam" id="TIGR00022">
    <property type="entry name" value="YhcH/YjgK/YiaL family protein"/>
    <property type="match status" value="1"/>
</dbReference>